<dbReference type="PANTHER" id="PTHR40841">
    <property type="entry name" value="SIDEROPHORE TRIACETYLFUSARININE C ESTERASE"/>
    <property type="match status" value="1"/>
</dbReference>
<dbReference type="InterPro" id="IPR029058">
    <property type="entry name" value="AB_hydrolase_fold"/>
</dbReference>
<gene>
    <name evidence="3" type="ORF">EOE48_10705</name>
</gene>
<evidence type="ECO:0000313" key="4">
    <source>
        <dbReference type="Proteomes" id="UP000286997"/>
    </source>
</evidence>
<dbReference type="PANTHER" id="PTHR40841:SF2">
    <property type="entry name" value="SIDEROPHORE-DEGRADING ESTERASE (EUROFUNG)"/>
    <property type="match status" value="1"/>
</dbReference>
<dbReference type="SUPFAM" id="SSF53474">
    <property type="entry name" value="alpha/beta-Hydrolases"/>
    <property type="match status" value="1"/>
</dbReference>
<evidence type="ECO:0000313" key="3">
    <source>
        <dbReference type="EMBL" id="RVU18361.1"/>
    </source>
</evidence>
<comment type="caution">
    <text evidence="3">The sequence shown here is derived from an EMBL/GenBank/DDBJ whole genome shotgun (WGS) entry which is preliminary data.</text>
</comment>
<dbReference type="EMBL" id="SACP01000009">
    <property type="protein sequence ID" value="RVU18361.1"/>
    <property type="molecule type" value="Genomic_DNA"/>
</dbReference>
<dbReference type="Gene3D" id="3.40.50.1820">
    <property type="entry name" value="alpha/beta hydrolase"/>
    <property type="match status" value="1"/>
</dbReference>
<dbReference type="GO" id="GO:0016788">
    <property type="term" value="F:hydrolase activity, acting on ester bonds"/>
    <property type="evidence" value="ECO:0007669"/>
    <property type="project" value="TreeGrafter"/>
</dbReference>
<reference evidence="3 4" key="1">
    <citation type="submission" date="2019-01" db="EMBL/GenBank/DDBJ databases">
        <authorList>
            <person name="Chen W.-M."/>
        </authorList>
    </citation>
    <scope>NUCLEOTIDE SEQUENCE [LARGE SCALE GENOMIC DNA]</scope>
    <source>
        <strain evidence="3 4">TER-1</strain>
    </source>
</reference>
<evidence type="ECO:0000256" key="1">
    <source>
        <dbReference type="ARBA" id="ARBA00005622"/>
    </source>
</evidence>
<accession>A0A437P7X9</accession>
<proteinExistence type="inferred from homology"/>
<keyword evidence="4" id="KW-1185">Reference proteome</keyword>
<dbReference type="InterPro" id="IPR000801">
    <property type="entry name" value="Esterase-like"/>
</dbReference>
<dbReference type="OrthoDB" id="9784036at2"/>
<dbReference type="AlphaFoldDB" id="A0A437P7X9"/>
<sequence>MSTCGEPVLPTPVQLPNTERWDIRSRSGRPYRIFLAWPDTPMPRDGWDAVYLLDGNAWFGTLVDSLRMRARRPEVTGVRPAVAIGIGYPTDDVVDVPRRLYDFTPLRTSEAGNDRETGGAETFLDFLTGELAPMVEARFHLSGQRRALFGHSLGGLFVLHAVLTRPSAFAAYAAASPSLWFDDRALVRAWGAAPISHAVRLMIAVGALEQPSARSALPAEGGLEDRAMVANARAAAEALRRRGGTGADIRFHVFEDENHASVVPVALGRALPFLLAPPGATRCTV</sequence>
<dbReference type="InterPro" id="IPR052558">
    <property type="entry name" value="Siderophore_Hydrolase_D"/>
</dbReference>
<dbReference type="Proteomes" id="UP000286997">
    <property type="component" value="Unassembled WGS sequence"/>
</dbReference>
<comment type="similarity">
    <text evidence="1">Belongs to the esterase D family.</text>
</comment>
<name>A0A437P7X9_9HYPH</name>
<evidence type="ECO:0000256" key="2">
    <source>
        <dbReference type="ARBA" id="ARBA00022801"/>
    </source>
</evidence>
<keyword evidence="2 3" id="KW-0378">Hydrolase</keyword>
<protein>
    <submittedName>
        <fullName evidence="3">Alpha/beta hydrolase</fullName>
    </submittedName>
</protein>
<organism evidence="3 4">
    <name type="scientific">Methylobacterium oryzihabitans</name>
    <dbReference type="NCBI Taxonomy" id="2499852"/>
    <lineage>
        <taxon>Bacteria</taxon>
        <taxon>Pseudomonadati</taxon>
        <taxon>Pseudomonadota</taxon>
        <taxon>Alphaproteobacteria</taxon>
        <taxon>Hyphomicrobiales</taxon>
        <taxon>Methylobacteriaceae</taxon>
        <taxon>Methylobacterium</taxon>
    </lineage>
</organism>
<dbReference type="Pfam" id="PF00756">
    <property type="entry name" value="Esterase"/>
    <property type="match status" value="1"/>
</dbReference>